<dbReference type="AlphaFoldDB" id="A0A0C2GXT5"/>
<dbReference type="EMBL" id="KN727158">
    <property type="protein sequence ID" value="KIH66340.1"/>
    <property type="molecule type" value="Genomic_DNA"/>
</dbReference>
<proteinExistence type="predicted"/>
<sequence>MDTSFRRPWQAKARSKVGRDRIPCQARTYSWTASATPFYLIPTLIAKGGDRPVRVPNPIRLPSAIHDPAPIGVQSPIDVSYESAYNEENFITIQ</sequence>
<gene>
    <name evidence="1" type="ORF">ANCDUO_03333</name>
</gene>
<evidence type="ECO:0000313" key="1">
    <source>
        <dbReference type="EMBL" id="KIH66340.1"/>
    </source>
</evidence>
<protein>
    <submittedName>
        <fullName evidence="1">Uncharacterized protein</fullName>
    </submittedName>
</protein>
<accession>A0A0C2GXT5</accession>
<dbReference type="Proteomes" id="UP000054047">
    <property type="component" value="Unassembled WGS sequence"/>
</dbReference>
<keyword evidence="2" id="KW-1185">Reference proteome</keyword>
<evidence type="ECO:0000313" key="2">
    <source>
        <dbReference type="Proteomes" id="UP000054047"/>
    </source>
</evidence>
<name>A0A0C2GXT5_9BILA</name>
<reference evidence="1 2" key="1">
    <citation type="submission" date="2013-12" db="EMBL/GenBank/DDBJ databases">
        <title>Draft genome of the parsitic nematode Ancylostoma duodenale.</title>
        <authorList>
            <person name="Mitreva M."/>
        </authorList>
    </citation>
    <scope>NUCLEOTIDE SEQUENCE [LARGE SCALE GENOMIC DNA]</scope>
    <source>
        <strain evidence="1 2">Zhejiang</strain>
    </source>
</reference>
<organism evidence="1 2">
    <name type="scientific">Ancylostoma duodenale</name>
    <dbReference type="NCBI Taxonomy" id="51022"/>
    <lineage>
        <taxon>Eukaryota</taxon>
        <taxon>Metazoa</taxon>
        <taxon>Ecdysozoa</taxon>
        <taxon>Nematoda</taxon>
        <taxon>Chromadorea</taxon>
        <taxon>Rhabditida</taxon>
        <taxon>Rhabditina</taxon>
        <taxon>Rhabditomorpha</taxon>
        <taxon>Strongyloidea</taxon>
        <taxon>Ancylostomatidae</taxon>
        <taxon>Ancylostomatinae</taxon>
        <taxon>Ancylostoma</taxon>
    </lineage>
</organism>